<dbReference type="AlphaFoldDB" id="A0A0H5Q1Q4"/>
<evidence type="ECO:0000256" key="1">
    <source>
        <dbReference type="SAM" id="Phobius"/>
    </source>
</evidence>
<keyword evidence="1" id="KW-1133">Transmembrane helix</keyword>
<dbReference type="EMBL" id="LN853213">
    <property type="protein sequence ID" value="CRY95295.1"/>
    <property type="molecule type" value="Genomic_DNA"/>
</dbReference>
<name>A0A0H5Q1Q4_9ZZZZ</name>
<keyword evidence="1" id="KW-0812">Transmembrane</keyword>
<geneLocation type="plasmid" evidence="2">
    <name>pRGRH0582</name>
</geneLocation>
<evidence type="ECO:0000313" key="2">
    <source>
        <dbReference type="EMBL" id="CRY95295.1"/>
    </source>
</evidence>
<keyword evidence="2" id="KW-0614">Plasmid</keyword>
<accession>A0A0H5Q1Q4</accession>
<sequence>MRKFLPILLAVLGVVVFAGDTSAFSQHILFRDSANGNTVVDGQTQYENYFGTSSADYNFYNDQVKSVFDLENDTYICESYKRAIGYATRICVADGFTFTYLDFFGGIEKPANDSFVLPKGDYTIEVSQQNQFFDWTTNNNEKYFFNILKGKNLANSEDLHAIESAGIISNGNYSIFEKITLQNYYCAETNCFFRFLFRVNEDKTIPASSTSVLNLTMNLTSFQEANNIYYLYNSFVSAVPFGNSVYNNTVTNNPLVELASYEYGSVPDTEPTNPDMTLGDINNSINDINNSLNNSDVSGAGDTAGGFFNNFTTDTHGLTAIITAPLNTIKSLLNTSCETLALPLPFVSKTIELPCMATVYGQFQPFYGLYQVITYGFIAYWVCVRLFNLVKDFKNPEHDEVEVMDL</sequence>
<reference evidence="2" key="1">
    <citation type="submission" date="2015-06" db="EMBL/GenBank/DDBJ databases">
        <authorList>
            <person name="Joergensen T."/>
        </authorList>
    </citation>
    <scope>NUCLEOTIDE SEQUENCE</scope>
    <source>
        <plasmid evidence="2">pRGRH0582</plasmid>
    </source>
</reference>
<proteinExistence type="predicted"/>
<feature type="transmembrane region" description="Helical" evidence="1">
    <location>
        <begin position="366"/>
        <end position="387"/>
    </location>
</feature>
<keyword evidence="1" id="KW-0472">Membrane</keyword>
<protein>
    <submittedName>
        <fullName evidence="2">Uncharacterized protein</fullName>
    </submittedName>
</protein>
<reference evidence="2" key="2">
    <citation type="submission" date="2015-07" db="EMBL/GenBank/DDBJ databases">
        <title>Plasmids, circular viruses and viroids from rat gut.</title>
        <authorList>
            <person name="Jorgensen T.J."/>
            <person name="Hansen M.A."/>
            <person name="Xu Z."/>
            <person name="Tabak M.A."/>
            <person name="Sorensen S.J."/>
            <person name="Hansen L.H."/>
        </authorList>
    </citation>
    <scope>NUCLEOTIDE SEQUENCE</scope>
    <source>
        <plasmid evidence="2">pRGRH0582</plasmid>
    </source>
</reference>
<organism evidence="2">
    <name type="scientific">uncultured prokaryote</name>
    <dbReference type="NCBI Taxonomy" id="198431"/>
    <lineage>
        <taxon>unclassified sequences</taxon>
        <taxon>environmental samples</taxon>
    </lineage>
</organism>